<dbReference type="Proteomes" id="UP000224006">
    <property type="component" value="Chromosome II"/>
</dbReference>
<dbReference type="EMBL" id="NWUJ01000002">
    <property type="protein sequence ID" value="PFH37311.1"/>
    <property type="molecule type" value="Genomic_DNA"/>
</dbReference>
<evidence type="ECO:0000259" key="5">
    <source>
        <dbReference type="Pfam" id="PF14748"/>
    </source>
</evidence>
<sequence>MAERLRKKIGFVGAGTMAFALAKGFTLSNRVLPSEISMLVRNETKRTLAIENGYLAVHKPEELGPMDIIFICVSAAEALGLLRTFASVIDGSRQLIISIAVGVSLSKLVETITVEKEKLGQKVQGNRRIARLLPNVACQSGHGVSVFCLGPDCSHDDAKTIMALLTTCGVCYRIDEGYMDASAALAGSGPAFVFTLLEALSDAGVKNGLPRAVASGLAIDTVKGSSELARSRQAVKTLGELKEETIWPGGATIMGLAALERYGFANSVIQAVEQSMIPAEPDADLL</sequence>
<dbReference type="OrthoDB" id="10263291at2759"/>
<gene>
    <name evidence="6" type="ORF">BESB_037690</name>
</gene>
<dbReference type="PIRSF" id="PIRSF000193">
    <property type="entry name" value="Pyrrol-5-carb_rd"/>
    <property type="match status" value="1"/>
</dbReference>
<dbReference type="Pfam" id="PF03807">
    <property type="entry name" value="F420_oxidored"/>
    <property type="match status" value="1"/>
</dbReference>
<evidence type="ECO:0000313" key="6">
    <source>
        <dbReference type="EMBL" id="PFH37311.1"/>
    </source>
</evidence>
<dbReference type="VEuPathDB" id="ToxoDB:BESB_037690"/>
<dbReference type="SUPFAM" id="SSF48179">
    <property type="entry name" value="6-phosphogluconate dehydrogenase C-terminal domain-like"/>
    <property type="match status" value="1"/>
</dbReference>
<feature type="domain" description="Pyrroline-5-carboxylate reductase dimerisation" evidence="5">
    <location>
        <begin position="176"/>
        <end position="276"/>
    </location>
</feature>
<evidence type="ECO:0000313" key="7">
    <source>
        <dbReference type="Proteomes" id="UP000224006"/>
    </source>
</evidence>
<comment type="caution">
    <text evidence="6">The sequence shown here is derived from an EMBL/GenBank/DDBJ whole genome shotgun (WGS) entry which is preliminary data.</text>
</comment>
<dbReference type="InterPro" id="IPR028939">
    <property type="entry name" value="P5C_Rdtase_cat_N"/>
</dbReference>
<organism evidence="6 7">
    <name type="scientific">Besnoitia besnoiti</name>
    <name type="common">Apicomplexan protozoan</name>
    <dbReference type="NCBI Taxonomy" id="94643"/>
    <lineage>
        <taxon>Eukaryota</taxon>
        <taxon>Sar</taxon>
        <taxon>Alveolata</taxon>
        <taxon>Apicomplexa</taxon>
        <taxon>Conoidasida</taxon>
        <taxon>Coccidia</taxon>
        <taxon>Eucoccidiorida</taxon>
        <taxon>Eimeriorina</taxon>
        <taxon>Sarcocystidae</taxon>
        <taxon>Besnoitia</taxon>
    </lineage>
</organism>
<reference evidence="6 7" key="1">
    <citation type="submission" date="2017-09" db="EMBL/GenBank/DDBJ databases">
        <title>Genome sequencing of Besnoitia besnoiti strain Bb-Ger1.</title>
        <authorList>
            <person name="Schares G."/>
            <person name="Venepally P."/>
            <person name="Lorenzi H.A."/>
        </authorList>
    </citation>
    <scope>NUCLEOTIDE SEQUENCE [LARGE SCALE GENOMIC DNA]</scope>
    <source>
        <strain evidence="6 7">Bb-Ger1</strain>
    </source>
</reference>
<dbReference type="InterPro" id="IPR036291">
    <property type="entry name" value="NAD(P)-bd_dom_sf"/>
</dbReference>
<feature type="domain" description="Pyrroline-5-carboxylate reductase catalytic N-terminal" evidence="4">
    <location>
        <begin position="8"/>
        <end position="102"/>
    </location>
</feature>
<protein>
    <submittedName>
        <fullName evidence="6">Pyrroline-5-carboxylate reductase</fullName>
    </submittedName>
</protein>
<accession>A0A2A9MLT7</accession>
<dbReference type="InterPro" id="IPR008927">
    <property type="entry name" value="6-PGluconate_DH-like_C_sf"/>
</dbReference>
<evidence type="ECO:0000256" key="3">
    <source>
        <dbReference type="ARBA" id="ARBA00023002"/>
    </source>
</evidence>
<proteinExistence type="inferred from homology"/>
<keyword evidence="2" id="KW-0521">NADP</keyword>
<dbReference type="Pfam" id="PF14748">
    <property type="entry name" value="P5CR_dimer"/>
    <property type="match status" value="1"/>
</dbReference>
<dbReference type="Gene3D" id="1.10.3730.10">
    <property type="entry name" value="ProC C-terminal domain-like"/>
    <property type="match status" value="1"/>
</dbReference>
<dbReference type="AlphaFoldDB" id="A0A2A9MLT7"/>
<dbReference type="PANTHER" id="PTHR11645">
    <property type="entry name" value="PYRROLINE-5-CARBOXYLATE REDUCTASE"/>
    <property type="match status" value="1"/>
</dbReference>
<dbReference type="InterPro" id="IPR029036">
    <property type="entry name" value="P5CR_dimer"/>
</dbReference>
<keyword evidence="7" id="KW-1185">Reference proteome</keyword>
<dbReference type="SUPFAM" id="SSF51735">
    <property type="entry name" value="NAD(P)-binding Rossmann-fold domains"/>
    <property type="match status" value="1"/>
</dbReference>
<evidence type="ECO:0000256" key="1">
    <source>
        <dbReference type="ARBA" id="ARBA00005525"/>
    </source>
</evidence>
<dbReference type="PANTHER" id="PTHR11645:SF0">
    <property type="entry name" value="PYRROLINE-5-CARBOXYLATE REDUCTASE 3"/>
    <property type="match status" value="1"/>
</dbReference>
<dbReference type="GeneID" id="40308750"/>
<dbReference type="KEGG" id="bbes:BESB_037690"/>
<comment type="similarity">
    <text evidence="1">Belongs to the pyrroline-5-carboxylate reductase family.</text>
</comment>
<evidence type="ECO:0000259" key="4">
    <source>
        <dbReference type="Pfam" id="PF03807"/>
    </source>
</evidence>
<dbReference type="GO" id="GO:0055129">
    <property type="term" value="P:L-proline biosynthetic process"/>
    <property type="evidence" value="ECO:0007669"/>
    <property type="project" value="TreeGrafter"/>
</dbReference>
<dbReference type="Gene3D" id="3.40.50.720">
    <property type="entry name" value="NAD(P)-binding Rossmann-like Domain"/>
    <property type="match status" value="1"/>
</dbReference>
<dbReference type="FunFam" id="1.10.3730.10:FF:000001">
    <property type="entry name" value="Pyrroline-5-carboxylate reductase"/>
    <property type="match status" value="1"/>
</dbReference>
<dbReference type="RefSeq" id="XP_029221320.1">
    <property type="nucleotide sequence ID" value="XM_029362355.1"/>
</dbReference>
<evidence type="ECO:0000256" key="2">
    <source>
        <dbReference type="ARBA" id="ARBA00022857"/>
    </source>
</evidence>
<dbReference type="GO" id="GO:0004735">
    <property type="term" value="F:pyrroline-5-carboxylate reductase activity"/>
    <property type="evidence" value="ECO:0007669"/>
    <property type="project" value="InterPro"/>
</dbReference>
<dbReference type="HAMAP" id="MF_01925">
    <property type="entry name" value="P5C_reductase"/>
    <property type="match status" value="1"/>
</dbReference>
<keyword evidence="3" id="KW-0560">Oxidoreductase</keyword>
<dbReference type="STRING" id="94643.A0A2A9MLT7"/>
<name>A0A2A9MLT7_BESBE</name>
<dbReference type="InterPro" id="IPR000304">
    <property type="entry name" value="Pyrroline-COOH_reductase"/>
</dbReference>